<gene>
    <name evidence="3" type="ORF">THSYN_24800</name>
</gene>
<dbReference type="Pfam" id="PF13579">
    <property type="entry name" value="Glyco_trans_4_4"/>
    <property type="match status" value="1"/>
</dbReference>
<dbReference type="RefSeq" id="WP_100921520.1">
    <property type="nucleotide sequence ID" value="NZ_CP020370.1"/>
</dbReference>
<accession>A0A2K8UE42</accession>
<dbReference type="OrthoDB" id="9787293at2"/>
<dbReference type="Proteomes" id="UP000232638">
    <property type="component" value="Chromosome"/>
</dbReference>
<name>A0A2K8UE42_9GAMM</name>
<sequence length="419" mass="45715">MDLIFLNRFFCPDHSATSQMVTDLASYLASRGHRVRVIASRQGYLDANSRLPSRETVQGVEVHRLWSSRFGRAGLPGRAVDYLSFYLTVGWHLRRLARADDVVVAMTDPPLLSVLVYWALTGRPVRVVNWLQDLYPEVATALGVGALGGRLGAWLRQVRNRSLRHATLNVAIGERMAKAVRASGIPSGQVRVVHNWADCEAIRPLAPAANRLRHEWGVEDAFVVGYSGNLGRAHAYATVLDAAALLLAEPIGVGATAGGRRAPVVFVFIGGGHWLADLRAEAARRGLDSMFRFHPYQPRELLTHSLGVADVHWISLRPALEGLSVPSKFYGIAAAGRPIVFVGDPDGEIPRLLATYDCGRAVAEGDAAGFAAAVRQLRDDADARERQGTNARRMLEDRFGQQQALAAWEALLGDVALSR</sequence>
<dbReference type="GO" id="GO:0016757">
    <property type="term" value="F:glycosyltransferase activity"/>
    <property type="evidence" value="ECO:0007669"/>
    <property type="project" value="InterPro"/>
</dbReference>
<reference evidence="3 4" key="1">
    <citation type="submission" date="2017-03" db="EMBL/GenBank/DDBJ databases">
        <title>Complete genome sequence of Candidatus 'Thiodictyon syntrophicum' sp. nov. strain Cad16T, a photolithoautotroph purple sulfur bacterium isolated from an alpine meromictic lake.</title>
        <authorList>
            <person name="Luedin S.M."/>
            <person name="Pothier J.F."/>
            <person name="Danza F."/>
            <person name="Storelli N."/>
            <person name="Wittwer M."/>
            <person name="Tonolla M."/>
        </authorList>
    </citation>
    <scope>NUCLEOTIDE SEQUENCE [LARGE SCALE GENOMIC DNA]</scope>
    <source>
        <strain evidence="3 4">Cad16T</strain>
    </source>
</reference>
<evidence type="ECO:0000313" key="3">
    <source>
        <dbReference type="EMBL" id="AUB83846.1"/>
    </source>
</evidence>
<proteinExistence type="predicted"/>
<evidence type="ECO:0000259" key="1">
    <source>
        <dbReference type="Pfam" id="PF00534"/>
    </source>
</evidence>
<dbReference type="Gene3D" id="3.40.50.2000">
    <property type="entry name" value="Glycogen Phosphorylase B"/>
    <property type="match status" value="2"/>
</dbReference>
<dbReference type="Pfam" id="PF00534">
    <property type="entry name" value="Glycos_transf_1"/>
    <property type="match status" value="1"/>
</dbReference>
<dbReference type="KEGG" id="tsy:THSYN_24800"/>
<feature type="domain" description="Glycosyltransferase subfamily 4-like N-terminal" evidence="2">
    <location>
        <begin position="18"/>
        <end position="196"/>
    </location>
</feature>
<evidence type="ECO:0000313" key="4">
    <source>
        <dbReference type="Proteomes" id="UP000232638"/>
    </source>
</evidence>
<protein>
    <recommendedName>
        <fullName evidence="5">Glycosyltransferase WbuB</fullName>
    </recommendedName>
</protein>
<evidence type="ECO:0000259" key="2">
    <source>
        <dbReference type="Pfam" id="PF13579"/>
    </source>
</evidence>
<dbReference type="CDD" id="cd03794">
    <property type="entry name" value="GT4_WbuB-like"/>
    <property type="match status" value="1"/>
</dbReference>
<dbReference type="InterPro" id="IPR028098">
    <property type="entry name" value="Glyco_trans_4-like_N"/>
</dbReference>
<dbReference type="EMBL" id="CP020370">
    <property type="protein sequence ID" value="AUB83846.1"/>
    <property type="molecule type" value="Genomic_DNA"/>
</dbReference>
<keyword evidence="4" id="KW-1185">Reference proteome</keyword>
<evidence type="ECO:0008006" key="5">
    <source>
        <dbReference type="Google" id="ProtNLM"/>
    </source>
</evidence>
<dbReference type="GO" id="GO:1901135">
    <property type="term" value="P:carbohydrate derivative metabolic process"/>
    <property type="evidence" value="ECO:0007669"/>
    <property type="project" value="UniProtKB-ARBA"/>
</dbReference>
<feature type="domain" description="Glycosyl transferase family 1" evidence="1">
    <location>
        <begin position="218"/>
        <end position="393"/>
    </location>
</feature>
<dbReference type="SUPFAM" id="SSF53756">
    <property type="entry name" value="UDP-Glycosyltransferase/glycogen phosphorylase"/>
    <property type="match status" value="1"/>
</dbReference>
<organism evidence="3 4">
    <name type="scientific">Candidatus Thiodictyon syntrophicum</name>
    <dbReference type="NCBI Taxonomy" id="1166950"/>
    <lineage>
        <taxon>Bacteria</taxon>
        <taxon>Pseudomonadati</taxon>
        <taxon>Pseudomonadota</taxon>
        <taxon>Gammaproteobacteria</taxon>
        <taxon>Chromatiales</taxon>
        <taxon>Chromatiaceae</taxon>
        <taxon>Thiodictyon</taxon>
    </lineage>
</organism>
<dbReference type="PANTHER" id="PTHR12526">
    <property type="entry name" value="GLYCOSYLTRANSFERASE"/>
    <property type="match status" value="1"/>
</dbReference>
<dbReference type="InterPro" id="IPR001296">
    <property type="entry name" value="Glyco_trans_1"/>
</dbReference>
<dbReference type="AlphaFoldDB" id="A0A2K8UE42"/>